<dbReference type="InterPro" id="IPR002549">
    <property type="entry name" value="AI-2E-like"/>
</dbReference>
<feature type="transmembrane region" description="Helical" evidence="6">
    <location>
        <begin position="290"/>
        <end position="319"/>
    </location>
</feature>
<keyword evidence="8" id="KW-1185">Reference proteome</keyword>
<dbReference type="PANTHER" id="PTHR21716:SF68">
    <property type="entry name" value="TRANSPORT PROTEIN YTVI-RELATED"/>
    <property type="match status" value="1"/>
</dbReference>
<feature type="transmembrane region" description="Helical" evidence="6">
    <location>
        <begin position="12"/>
        <end position="28"/>
    </location>
</feature>
<feature type="transmembrane region" description="Helical" evidence="6">
    <location>
        <begin position="225"/>
        <end position="252"/>
    </location>
</feature>
<accession>A0ABT4CX92</accession>
<evidence type="ECO:0000256" key="5">
    <source>
        <dbReference type="ARBA" id="ARBA00023136"/>
    </source>
</evidence>
<organism evidence="7 8">
    <name type="scientific">Clostridium ganghwense</name>
    <dbReference type="NCBI Taxonomy" id="312089"/>
    <lineage>
        <taxon>Bacteria</taxon>
        <taxon>Bacillati</taxon>
        <taxon>Bacillota</taxon>
        <taxon>Clostridia</taxon>
        <taxon>Eubacteriales</taxon>
        <taxon>Clostridiaceae</taxon>
        <taxon>Clostridium</taxon>
    </lineage>
</organism>
<comment type="similarity">
    <text evidence="2">Belongs to the autoinducer-2 exporter (AI-2E) (TC 2.A.86) family.</text>
</comment>
<evidence type="ECO:0000256" key="2">
    <source>
        <dbReference type="ARBA" id="ARBA00009773"/>
    </source>
</evidence>
<evidence type="ECO:0000256" key="3">
    <source>
        <dbReference type="ARBA" id="ARBA00022692"/>
    </source>
</evidence>
<keyword evidence="3 6" id="KW-0812">Transmembrane</keyword>
<keyword evidence="4 6" id="KW-1133">Transmembrane helix</keyword>
<name>A0ABT4CX92_9CLOT</name>
<gene>
    <name evidence="7" type="ORF">OXH55_17915</name>
</gene>
<feature type="transmembrane region" description="Helical" evidence="6">
    <location>
        <begin position="151"/>
        <end position="175"/>
    </location>
</feature>
<evidence type="ECO:0000256" key="4">
    <source>
        <dbReference type="ARBA" id="ARBA00022989"/>
    </source>
</evidence>
<reference evidence="7" key="1">
    <citation type="submission" date="2022-12" db="EMBL/GenBank/DDBJ databases">
        <authorList>
            <person name="Wang J."/>
        </authorList>
    </citation>
    <scope>NUCLEOTIDE SEQUENCE</scope>
    <source>
        <strain evidence="7">HY-42-06</strain>
    </source>
</reference>
<dbReference type="Pfam" id="PF01594">
    <property type="entry name" value="AI-2E_transport"/>
    <property type="match status" value="1"/>
</dbReference>
<feature type="transmembrane region" description="Helical" evidence="6">
    <location>
        <begin position="34"/>
        <end position="52"/>
    </location>
</feature>
<dbReference type="EMBL" id="JAPQES010000007">
    <property type="protein sequence ID" value="MCY6372509.1"/>
    <property type="molecule type" value="Genomic_DNA"/>
</dbReference>
<keyword evidence="5 6" id="KW-0472">Membrane</keyword>
<dbReference type="PANTHER" id="PTHR21716">
    <property type="entry name" value="TRANSMEMBRANE PROTEIN"/>
    <property type="match status" value="1"/>
</dbReference>
<sequence length="328" mass="38180">MENSKNTYNKLIHCIMMLVIFIILTFIIKNYFKPFFIIIFMTFTCKPIYDLLCKYKVFNKNTNAVLSILFINLILFFIAFYTSRILFNKISTLVLNNYSEIIIQLRSVVDNLNEFFKIDLFKFNSDVKNFYYNIANNGYIKKGAMYTTNGVFAYFISNIAVYFILVDKYVIVNTIEKLFPENNISRLRIKLDDINNIFKIELILVLITTLETLIGFVILRINNAIFLSALCGVLDLIPYIGTILVFIPLIIYNFIIKRNIIASGLIILYILLQVTRQILEAKFVSKKFQIHPLILILAIYIGIKVFGFIGLFMAPLYIITTKEIIFST</sequence>
<comment type="caution">
    <text evidence="7">The sequence shown here is derived from an EMBL/GenBank/DDBJ whole genome shotgun (WGS) entry which is preliminary data.</text>
</comment>
<evidence type="ECO:0000256" key="6">
    <source>
        <dbReference type="SAM" id="Phobius"/>
    </source>
</evidence>
<feature type="transmembrane region" description="Helical" evidence="6">
    <location>
        <begin position="64"/>
        <end position="87"/>
    </location>
</feature>
<evidence type="ECO:0000313" key="8">
    <source>
        <dbReference type="Proteomes" id="UP001079657"/>
    </source>
</evidence>
<evidence type="ECO:0000313" key="7">
    <source>
        <dbReference type="EMBL" id="MCY6372509.1"/>
    </source>
</evidence>
<feature type="transmembrane region" description="Helical" evidence="6">
    <location>
        <begin position="259"/>
        <end position="278"/>
    </location>
</feature>
<dbReference type="Proteomes" id="UP001079657">
    <property type="component" value="Unassembled WGS sequence"/>
</dbReference>
<feature type="transmembrane region" description="Helical" evidence="6">
    <location>
        <begin position="196"/>
        <end position="219"/>
    </location>
</feature>
<protein>
    <submittedName>
        <fullName evidence="7">AI-2E family transporter</fullName>
    </submittedName>
</protein>
<evidence type="ECO:0000256" key="1">
    <source>
        <dbReference type="ARBA" id="ARBA00004141"/>
    </source>
</evidence>
<comment type="subcellular location">
    <subcellularLocation>
        <location evidence="1">Membrane</location>
        <topology evidence="1">Multi-pass membrane protein</topology>
    </subcellularLocation>
</comment>
<proteinExistence type="inferred from homology"/>